<dbReference type="GO" id="GO:0007020">
    <property type="term" value="P:microtubule nucleation"/>
    <property type="evidence" value="ECO:0007669"/>
    <property type="project" value="TreeGrafter"/>
</dbReference>
<dbReference type="GO" id="GO:0000132">
    <property type="term" value="P:establishment of mitotic spindle orientation"/>
    <property type="evidence" value="ECO:0007669"/>
    <property type="project" value="TreeGrafter"/>
</dbReference>
<keyword evidence="6 8" id="KW-0175">Coiled coil</keyword>
<dbReference type="AlphaFoldDB" id="A0A0K2U377"/>
<feature type="signal peptide" evidence="9">
    <location>
        <begin position="1"/>
        <end position="18"/>
    </location>
</feature>
<evidence type="ECO:0000313" key="12">
    <source>
        <dbReference type="EMBL" id="CDW32754.1"/>
    </source>
</evidence>
<evidence type="ECO:0000256" key="3">
    <source>
        <dbReference type="ARBA" id="ARBA00007429"/>
    </source>
</evidence>
<dbReference type="GO" id="GO:0007059">
    <property type="term" value="P:chromosome segregation"/>
    <property type="evidence" value="ECO:0007669"/>
    <property type="project" value="TreeGrafter"/>
</dbReference>
<protein>
    <submittedName>
        <fullName evidence="11">NDEL1</fullName>
    </submittedName>
    <submittedName>
        <fullName evidence="12">Nuclear distribution protein nudElike 1Blike [Maylandia zebra]</fullName>
    </submittedName>
</protein>
<keyword evidence="5" id="KW-0493">Microtubule</keyword>
<comment type="similarity">
    <text evidence="3">Belongs to the nudE family.</text>
</comment>
<evidence type="ECO:0000256" key="6">
    <source>
        <dbReference type="ARBA" id="ARBA00023054"/>
    </source>
</evidence>
<proteinExistence type="inferred from homology"/>
<dbReference type="GO" id="GO:0005874">
    <property type="term" value="C:microtubule"/>
    <property type="evidence" value="ECO:0007669"/>
    <property type="project" value="UniProtKB-KW"/>
</dbReference>
<evidence type="ECO:0000256" key="2">
    <source>
        <dbReference type="ARBA" id="ARBA00004300"/>
    </source>
</evidence>
<dbReference type="GO" id="GO:0000776">
    <property type="term" value="C:kinetochore"/>
    <property type="evidence" value="ECO:0007669"/>
    <property type="project" value="TreeGrafter"/>
</dbReference>
<reference evidence="12" key="1">
    <citation type="submission" date="2014-05" db="EMBL/GenBank/DDBJ databases">
        <authorList>
            <person name="Chronopoulou M."/>
        </authorList>
    </citation>
    <scope>NUCLEOTIDE SEQUENCE</scope>
    <source>
        <tissue evidence="12">Whole organism</tissue>
    </source>
</reference>
<accession>A0A0K2U377</accession>
<dbReference type="GO" id="GO:0016477">
    <property type="term" value="P:cell migration"/>
    <property type="evidence" value="ECO:0007669"/>
    <property type="project" value="TreeGrafter"/>
</dbReference>
<dbReference type="GO" id="GO:0051642">
    <property type="term" value="P:centrosome localization"/>
    <property type="evidence" value="ECO:0007669"/>
    <property type="project" value="TreeGrafter"/>
</dbReference>
<dbReference type="EMBL" id="HACA01015393">
    <property type="protein sequence ID" value="CDW32754.1"/>
    <property type="molecule type" value="Transcribed_RNA"/>
</dbReference>
<dbReference type="Gene3D" id="6.10.250.1080">
    <property type="match status" value="1"/>
</dbReference>
<name>A0A0K2U377_LEPSM</name>
<evidence type="ECO:0000256" key="9">
    <source>
        <dbReference type="SAM" id="SignalP"/>
    </source>
</evidence>
<dbReference type="GO" id="GO:0005871">
    <property type="term" value="C:kinesin complex"/>
    <property type="evidence" value="ECO:0007669"/>
    <property type="project" value="TreeGrafter"/>
</dbReference>
<keyword evidence="9" id="KW-0732">Signal</keyword>
<evidence type="ECO:0000256" key="7">
    <source>
        <dbReference type="ARBA" id="ARBA00023212"/>
    </source>
</evidence>
<dbReference type="GO" id="GO:0005813">
    <property type="term" value="C:centrosome"/>
    <property type="evidence" value="ECO:0007669"/>
    <property type="project" value="UniProtKB-SubCell"/>
</dbReference>
<evidence type="ECO:0000259" key="10">
    <source>
        <dbReference type="Pfam" id="PF04880"/>
    </source>
</evidence>
<evidence type="ECO:0000256" key="8">
    <source>
        <dbReference type="SAM" id="Coils"/>
    </source>
</evidence>
<dbReference type="InterPro" id="IPR006964">
    <property type="entry name" value="NUDE_dom"/>
</dbReference>
<dbReference type="GO" id="GO:0007100">
    <property type="term" value="P:mitotic centrosome separation"/>
    <property type="evidence" value="ECO:0007669"/>
    <property type="project" value="TreeGrafter"/>
</dbReference>
<comment type="subcellular location">
    <subcellularLocation>
        <location evidence="2">Cytoplasm</location>
        <location evidence="2">Cytoskeleton</location>
        <location evidence="2">Microtubule organizing center</location>
        <location evidence="2">Centrosome</location>
    </subcellularLocation>
    <subcellularLocation>
        <location evidence="1">Cytoplasm</location>
        <location evidence="1">Cytoskeleton</location>
        <location evidence="1">Spindle</location>
    </subcellularLocation>
</comment>
<dbReference type="EMBL" id="HG994592">
    <property type="protein sequence ID" value="CAF2822674.1"/>
    <property type="molecule type" value="Genomic_DNA"/>
</dbReference>
<dbReference type="PANTHER" id="PTHR10921">
    <property type="entry name" value="NUCLEAR DISTRIBUTION PROTEIN NUDE HOMOLOG 1"/>
    <property type="match status" value="1"/>
</dbReference>
<dbReference type="GO" id="GO:0008017">
    <property type="term" value="F:microtubule binding"/>
    <property type="evidence" value="ECO:0007669"/>
    <property type="project" value="InterPro"/>
</dbReference>
<feature type="coiled-coil region" evidence="8">
    <location>
        <begin position="37"/>
        <end position="201"/>
    </location>
</feature>
<dbReference type="GO" id="GO:0047496">
    <property type="term" value="P:vesicle transport along microtubule"/>
    <property type="evidence" value="ECO:0007669"/>
    <property type="project" value="TreeGrafter"/>
</dbReference>
<keyword evidence="4" id="KW-0963">Cytoplasm</keyword>
<dbReference type="Proteomes" id="UP000675881">
    <property type="component" value="Chromosome 13"/>
</dbReference>
<feature type="domain" description="NUDE" evidence="10">
    <location>
        <begin position="156"/>
        <end position="212"/>
    </location>
</feature>
<dbReference type="Pfam" id="PF04880">
    <property type="entry name" value="NUDE_C"/>
    <property type="match status" value="1"/>
</dbReference>
<gene>
    <name evidence="11" type="ORF">LSAA_4501</name>
</gene>
<keyword evidence="13" id="KW-1185">Reference proteome</keyword>
<evidence type="ECO:0000313" key="13">
    <source>
        <dbReference type="Proteomes" id="UP000675881"/>
    </source>
</evidence>
<dbReference type="PANTHER" id="PTHR10921:SF1">
    <property type="entry name" value="NUCLEAR DISTRIBUTION PROTEIN NUDE HOMOLOG"/>
    <property type="match status" value="1"/>
</dbReference>
<evidence type="ECO:0000256" key="1">
    <source>
        <dbReference type="ARBA" id="ARBA00004186"/>
    </source>
</evidence>
<keyword evidence="7" id="KW-0206">Cytoskeleton</keyword>
<evidence type="ECO:0000256" key="4">
    <source>
        <dbReference type="ARBA" id="ARBA00022490"/>
    </source>
</evidence>
<organism evidence="12">
    <name type="scientific">Lepeophtheirus salmonis</name>
    <name type="common">Salmon louse</name>
    <name type="synonym">Caligus salmonis</name>
    <dbReference type="NCBI Taxonomy" id="72036"/>
    <lineage>
        <taxon>Eukaryota</taxon>
        <taxon>Metazoa</taxon>
        <taxon>Ecdysozoa</taxon>
        <taxon>Arthropoda</taxon>
        <taxon>Crustacea</taxon>
        <taxon>Multicrustacea</taxon>
        <taxon>Hexanauplia</taxon>
        <taxon>Copepoda</taxon>
        <taxon>Siphonostomatoida</taxon>
        <taxon>Caligidae</taxon>
        <taxon>Lepeophtheirus</taxon>
    </lineage>
</organism>
<dbReference type="InterPro" id="IPR033494">
    <property type="entry name" value="NUDE"/>
</dbReference>
<dbReference type="GO" id="GO:0005819">
    <property type="term" value="C:spindle"/>
    <property type="evidence" value="ECO:0007669"/>
    <property type="project" value="UniProtKB-SubCell"/>
</dbReference>
<evidence type="ECO:0000256" key="5">
    <source>
        <dbReference type="ARBA" id="ARBA00022701"/>
    </source>
</evidence>
<feature type="chain" id="PRO_5033228103" evidence="9">
    <location>
        <begin position="19"/>
        <end position="273"/>
    </location>
</feature>
<sequence length="273" mass="31527">MCLFLVLIILSHRQESGTLSIMTIHINNSFVSQHEEIQYWKEKALALEREVNGAKNELDEFQESSRELELELEAEIEILEKKNKDLNSVSLKLRNENDNLKEKYEQCNREYNSQLDNLQTELSEIQSVKERLNKYVRELEQENDDLERAKRTTVASLEYFETRLNAALERNVFLESELDEKGALQATEQRLKDEVKDLRSELRVLVPDNDKAALINSLKCDSASKSNLKDSTLTPAPRVSASIMVKDLLLKAGALETKLVLCRNIVREDHNYS</sequence>
<reference evidence="11" key="2">
    <citation type="submission" date="2021-02" db="EMBL/GenBank/DDBJ databases">
        <authorList>
            <person name="Bekaert M."/>
        </authorList>
    </citation>
    <scope>NUCLEOTIDE SEQUENCE</scope>
    <source>
        <strain evidence="11">IoA-00</strain>
    </source>
</reference>
<evidence type="ECO:0000313" key="11">
    <source>
        <dbReference type="EMBL" id="CAF2822674.1"/>
    </source>
</evidence>
<dbReference type="OrthoDB" id="5877028at2759"/>